<evidence type="ECO:0000256" key="3">
    <source>
        <dbReference type="ARBA" id="ARBA00022827"/>
    </source>
</evidence>
<dbReference type="SUPFAM" id="SSF55103">
    <property type="entry name" value="FAD-linked oxidases, C-terminal domain"/>
    <property type="match status" value="1"/>
</dbReference>
<dbReference type="EMBL" id="UINC01039293">
    <property type="protein sequence ID" value="SVB37571.1"/>
    <property type="molecule type" value="Genomic_DNA"/>
</dbReference>
<dbReference type="GO" id="GO:0008609">
    <property type="term" value="F:alkylglycerone-phosphate synthase activity"/>
    <property type="evidence" value="ECO:0007669"/>
    <property type="project" value="InterPro"/>
</dbReference>
<dbReference type="InterPro" id="IPR016164">
    <property type="entry name" value="FAD-linked_Oxase-like_C"/>
</dbReference>
<accession>A0A382DIN9</accession>
<proteinExistence type="inferred from homology"/>
<comment type="similarity">
    <text evidence="1">Belongs to the FAD-binding oxidoreductase/transferase type 4 family.</text>
</comment>
<evidence type="ECO:0000256" key="1">
    <source>
        <dbReference type="ARBA" id="ARBA00008000"/>
    </source>
</evidence>
<dbReference type="GO" id="GO:0008611">
    <property type="term" value="P:ether lipid biosynthetic process"/>
    <property type="evidence" value="ECO:0007669"/>
    <property type="project" value="UniProtKB-UniPathway"/>
</dbReference>
<sequence>VSVDLRRMNKVEWINEKDRRICVQAGITGSDLEAWLGERGYCVGHEPDSVELSTLGGWIATNASGMKKNRYGNIEDIVENVTMISPKGIIEQVEPFARASIGFKPQNILFGSEGNLGIITKAILKIHEKPKIKKYNSVMFKNWETGVEFLYNLSRTNFIPSSVRLVDNVQFRFGQALKPRTEGLMKIKANIQKFFVLNVKGFNADEMCATTFVMEGTSSEVRYQEKNILALAKKHGGLVGGSGNGKRGYLLTFAIAYVRDFLTDFHIIGETMETTVPWSKIDEVCKAATETLFELHAKHNIPGKPYISYRIPQIYHTGVCIYFMLGMSVKNIPHSEDLFGNIEHAIRKVIMEHGGSISHHHGVGKLRKDFMDATLSDSSMELIKDMKNAHDPGNVFGIGNGIFAK</sequence>
<dbReference type="PANTHER" id="PTHR46568">
    <property type="entry name" value="ALKYLDIHYDROXYACETONEPHOSPHATE SYNTHASE, PEROXISOMAL"/>
    <property type="match status" value="1"/>
</dbReference>
<dbReference type="Pfam" id="PF02913">
    <property type="entry name" value="FAD-oxidase_C"/>
    <property type="match status" value="1"/>
</dbReference>
<dbReference type="PROSITE" id="PS51387">
    <property type="entry name" value="FAD_PCMH"/>
    <property type="match status" value="1"/>
</dbReference>
<dbReference type="Gene3D" id="3.30.70.3450">
    <property type="match status" value="1"/>
</dbReference>
<keyword evidence="2" id="KW-0285">Flavoprotein</keyword>
<dbReference type="InterPro" id="IPR004113">
    <property type="entry name" value="FAD-bd_oxidored_4_C"/>
</dbReference>
<feature type="non-terminal residue" evidence="5">
    <location>
        <position position="1"/>
    </location>
</feature>
<dbReference type="Gene3D" id="3.30.465.10">
    <property type="match status" value="1"/>
</dbReference>
<evidence type="ECO:0000256" key="2">
    <source>
        <dbReference type="ARBA" id="ARBA00022630"/>
    </source>
</evidence>
<protein>
    <recommendedName>
        <fullName evidence="4">FAD-binding PCMH-type domain-containing protein</fullName>
    </recommendedName>
</protein>
<organism evidence="5">
    <name type="scientific">marine metagenome</name>
    <dbReference type="NCBI Taxonomy" id="408172"/>
    <lineage>
        <taxon>unclassified sequences</taxon>
        <taxon>metagenomes</taxon>
        <taxon>ecological metagenomes</taxon>
    </lineage>
</organism>
<dbReference type="PANTHER" id="PTHR46568:SF1">
    <property type="entry name" value="ALKYLDIHYDROXYACETONEPHOSPHATE SYNTHASE, PEROXISOMAL"/>
    <property type="match status" value="1"/>
</dbReference>
<dbReference type="InterPro" id="IPR016169">
    <property type="entry name" value="FAD-bd_PCMH_sub2"/>
</dbReference>
<evidence type="ECO:0000313" key="5">
    <source>
        <dbReference type="EMBL" id="SVB37571.1"/>
    </source>
</evidence>
<dbReference type="Gene3D" id="3.30.300.330">
    <property type="match status" value="1"/>
</dbReference>
<dbReference type="GO" id="GO:0005777">
    <property type="term" value="C:peroxisome"/>
    <property type="evidence" value="ECO:0007669"/>
    <property type="project" value="UniProtKB-ARBA"/>
</dbReference>
<dbReference type="InterPro" id="IPR036318">
    <property type="entry name" value="FAD-bd_PCMH-like_sf"/>
</dbReference>
<dbReference type="SUPFAM" id="SSF56176">
    <property type="entry name" value="FAD-binding/transporter-associated domain-like"/>
    <property type="match status" value="1"/>
</dbReference>
<gene>
    <name evidence="5" type="ORF">METZ01_LOCUS190425</name>
</gene>
<dbReference type="GO" id="GO:0071949">
    <property type="term" value="F:FAD binding"/>
    <property type="evidence" value="ECO:0007669"/>
    <property type="project" value="InterPro"/>
</dbReference>
<dbReference type="InterPro" id="IPR016166">
    <property type="entry name" value="FAD-bd_PCMH"/>
</dbReference>
<dbReference type="Pfam" id="PF01565">
    <property type="entry name" value="FAD_binding_4"/>
    <property type="match status" value="1"/>
</dbReference>
<feature type="domain" description="FAD-binding PCMH-type" evidence="4">
    <location>
        <begin position="1"/>
        <end position="129"/>
    </location>
</feature>
<evidence type="ECO:0000259" key="4">
    <source>
        <dbReference type="PROSITE" id="PS51387"/>
    </source>
</evidence>
<dbReference type="InterPro" id="IPR025650">
    <property type="entry name" value="Alkyl-DHAP_Synthase"/>
</dbReference>
<dbReference type="UniPathway" id="UPA00781"/>
<dbReference type="Gene3D" id="1.10.45.10">
    <property type="entry name" value="Vanillyl-alcohol Oxidase, Chain A, domain 4"/>
    <property type="match status" value="1"/>
</dbReference>
<dbReference type="InterPro" id="IPR006094">
    <property type="entry name" value="Oxid_FAD_bind_N"/>
</dbReference>
<dbReference type="AlphaFoldDB" id="A0A382DIN9"/>
<reference evidence="5" key="1">
    <citation type="submission" date="2018-05" db="EMBL/GenBank/DDBJ databases">
        <authorList>
            <person name="Lanie J.A."/>
            <person name="Ng W.-L."/>
            <person name="Kazmierczak K.M."/>
            <person name="Andrzejewski T.M."/>
            <person name="Davidsen T.M."/>
            <person name="Wayne K.J."/>
            <person name="Tettelin H."/>
            <person name="Glass J.I."/>
            <person name="Rusch D."/>
            <person name="Podicherti R."/>
            <person name="Tsui H.-C.T."/>
            <person name="Winkler M.E."/>
        </authorList>
    </citation>
    <scope>NUCLEOTIDE SEQUENCE</scope>
</reference>
<dbReference type="InterPro" id="IPR016171">
    <property type="entry name" value="Vanillyl_alc_oxidase_C-sub2"/>
</dbReference>
<name>A0A382DIN9_9ZZZZ</name>
<keyword evidence="3" id="KW-0274">FAD</keyword>